<gene>
    <name evidence="3" type="ORF">AMSG_03050</name>
</gene>
<dbReference type="GeneID" id="25562686"/>
<dbReference type="OMA" id="AFQGPWA"/>
<dbReference type="OrthoDB" id="413572at2759"/>
<dbReference type="InterPro" id="IPR011989">
    <property type="entry name" value="ARM-like"/>
</dbReference>
<keyword evidence="4" id="KW-1185">Reference proteome</keyword>
<feature type="domain" description="Dynein axonemal assembly factor 5 TPR repeats" evidence="2">
    <location>
        <begin position="24"/>
        <end position="333"/>
    </location>
</feature>
<dbReference type="RefSeq" id="XP_013760387.1">
    <property type="nucleotide sequence ID" value="XM_013904933.1"/>
</dbReference>
<dbReference type="InterPro" id="IPR057978">
    <property type="entry name" value="TPR_DAAF5"/>
</dbReference>
<dbReference type="Pfam" id="PF25757">
    <property type="entry name" value="TPR_DNAAF5"/>
    <property type="match status" value="1"/>
</dbReference>
<reference evidence="3 4" key="1">
    <citation type="submission" date="2010-05" db="EMBL/GenBank/DDBJ databases">
        <title>The Genome Sequence of Thecamonas trahens ATCC 50062.</title>
        <authorList>
            <consortium name="The Broad Institute Genome Sequencing Platform"/>
            <person name="Russ C."/>
            <person name="Cuomo C."/>
            <person name="Shea T."/>
            <person name="Young S.K."/>
            <person name="Zeng Q."/>
            <person name="Koehrsen M."/>
            <person name="Haas B."/>
            <person name="Borodovsky M."/>
            <person name="Guigo R."/>
            <person name="Alvarado L."/>
            <person name="Berlin A."/>
            <person name="Bochicchio J."/>
            <person name="Borenstein D."/>
            <person name="Chapman S."/>
            <person name="Chen Z."/>
            <person name="Freedman E."/>
            <person name="Gellesch M."/>
            <person name="Goldberg J."/>
            <person name="Griggs A."/>
            <person name="Gujja S."/>
            <person name="Heilman E."/>
            <person name="Heiman D."/>
            <person name="Hepburn T."/>
            <person name="Howarth C."/>
            <person name="Jen D."/>
            <person name="Larson L."/>
            <person name="Mehta T."/>
            <person name="Park D."/>
            <person name="Pearson M."/>
            <person name="Roberts A."/>
            <person name="Saif S."/>
            <person name="Shenoy N."/>
            <person name="Sisk P."/>
            <person name="Stolte C."/>
            <person name="Sykes S."/>
            <person name="Thomson T."/>
            <person name="Walk T."/>
            <person name="White J."/>
            <person name="Yandava C."/>
            <person name="Burger G."/>
            <person name="Gray M.W."/>
            <person name="Holland P.W.H."/>
            <person name="King N."/>
            <person name="Lang F.B.F."/>
            <person name="Roger A.J."/>
            <person name="Ruiz-Trillo I."/>
            <person name="Lander E."/>
            <person name="Nusbaum C."/>
        </authorList>
    </citation>
    <scope>NUCLEOTIDE SEQUENCE [LARGE SCALE GENOMIC DNA]</scope>
    <source>
        <strain evidence="3 4">ATCC 50062</strain>
    </source>
</reference>
<dbReference type="InterPro" id="IPR016024">
    <property type="entry name" value="ARM-type_fold"/>
</dbReference>
<dbReference type="PANTHER" id="PTHR16216">
    <property type="entry name" value="DYNEIN ASSEMBLY FACTOR 5, AXONEMAL"/>
    <property type="match status" value="1"/>
</dbReference>
<proteinExistence type="predicted"/>
<dbReference type="EMBL" id="GL349443">
    <property type="protein sequence ID" value="KNC46614.1"/>
    <property type="molecule type" value="Genomic_DNA"/>
</dbReference>
<dbReference type="PANTHER" id="PTHR16216:SF2">
    <property type="entry name" value="DYNEIN AXONEMAL ASSEMBLY FACTOR 5"/>
    <property type="match status" value="1"/>
</dbReference>
<sequence>MASSSSPSTDILGPLQRHLNALAGDNKSATKRALAALSKALLPPPASVSWDEYAVAICTTVAPAVLRVTDAGSERNRENALDLVAALVAPIPPAPAESAAAAPALASDSPQAAMLETLAALALPILVRRYVTPHKTARDAGRAYEPGEPSEEIRATVGSLVVSLVPRLATVGKLAMFVDDVLDVVLALLADPFHDVLLHGAKAVVALCAHARSALKMRISQSVVNAALGLFAHRHSKVRVAGVEALEALLLCKDASISTDLMKDLSPSLATLVLDRAPKVRCAALRMLASWLSLLTDRHVYTRYLIPHMLVGLVDDLPDVNGLARDLIESVATHAAAPEAEELAEITAYGDDPVVDPRLTPEAFAGVRPSLAARRLVGRKMHDMLPQVLADMADWTVKKRFVAVRLIGILMVYGERGMASFVPDIVSAFLAVALDEDPAVLAALHDSAALLGALVDPAPVLNPLLDIIVDAPGTRSAIARAAALTVLASALSGMPQESLAAALAPDGSPLSAALLATLANGPGFDIQSPELHVGLTRVATVLIEHTLDDAAIASSTFLLLKLLLAQLAWAAEPELKAATLAALDALVSRLGAPSLDVLVSAHAQGLLAILLDSVSQWSLVSPRYVLYTHILARLVPASLELALTAAPGGEDEAAAPPLRLLVESAVATADPAVATGIIATLAAALDAAASSDVAPTAAAAPAWLDFLVNLVAPLLVWRAGLPAAELRAAALAVVDAVLRWRALGVTDAIALLAALGAPFPNLVDDRLSSTRKTAVAVASLLFELLAPVDAAVVDDVRALADAVVTRLNDADDSIRASTAPALVALAASGADLGTEYWTTLARSLFIHLDDPSLTIRDAMVAPLTAVAGLLPPETWREVIAAAQASATKAATQLAILDAL</sequence>
<dbReference type="InterPro" id="IPR052623">
    <property type="entry name" value="DAAF5"/>
</dbReference>
<evidence type="ECO:0000259" key="2">
    <source>
        <dbReference type="Pfam" id="PF25757"/>
    </source>
</evidence>
<dbReference type="SUPFAM" id="SSF48371">
    <property type="entry name" value="ARM repeat"/>
    <property type="match status" value="1"/>
</dbReference>
<protein>
    <submittedName>
        <fullName evidence="3">Uncharacterized protein</fullName>
    </submittedName>
</protein>
<dbReference type="STRING" id="461836.A0A0L0D2T9"/>
<name>A0A0L0D2T9_THETB</name>
<evidence type="ECO:0000313" key="4">
    <source>
        <dbReference type="Proteomes" id="UP000054408"/>
    </source>
</evidence>
<dbReference type="Pfam" id="PF24573">
    <property type="entry name" value="HEAT_DAAF5"/>
    <property type="match status" value="1"/>
</dbReference>
<dbReference type="Gene3D" id="1.25.10.10">
    <property type="entry name" value="Leucine-rich Repeat Variant"/>
    <property type="match status" value="2"/>
</dbReference>
<dbReference type="eggNOG" id="ENOG502QRXT">
    <property type="taxonomic scope" value="Eukaryota"/>
</dbReference>
<dbReference type="InterPro" id="IPR056497">
    <property type="entry name" value="HEAT_DAAF5"/>
</dbReference>
<accession>A0A0L0D2T9</accession>
<evidence type="ECO:0000313" key="3">
    <source>
        <dbReference type="EMBL" id="KNC46614.1"/>
    </source>
</evidence>
<dbReference type="AlphaFoldDB" id="A0A0L0D2T9"/>
<evidence type="ECO:0000259" key="1">
    <source>
        <dbReference type="Pfam" id="PF24573"/>
    </source>
</evidence>
<organism evidence="3 4">
    <name type="scientific">Thecamonas trahens ATCC 50062</name>
    <dbReference type="NCBI Taxonomy" id="461836"/>
    <lineage>
        <taxon>Eukaryota</taxon>
        <taxon>Apusozoa</taxon>
        <taxon>Apusomonadida</taxon>
        <taxon>Apusomonadidae</taxon>
        <taxon>Thecamonas</taxon>
    </lineage>
</organism>
<dbReference type="Proteomes" id="UP000054408">
    <property type="component" value="Unassembled WGS sequence"/>
</dbReference>
<feature type="domain" description="Dynein axonemal assembly factor 5 HEAT-repeat" evidence="1">
    <location>
        <begin position="368"/>
        <end position="504"/>
    </location>
</feature>